<dbReference type="Pfam" id="PF07012">
    <property type="entry name" value="Curlin_rpt"/>
    <property type="match status" value="1"/>
</dbReference>
<name>D6CVZ1_SALRM</name>
<protein>
    <submittedName>
        <fullName evidence="4">Curlin associated</fullName>
    </submittedName>
</protein>
<dbReference type="InterPro" id="IPR009742">
    <property type="entry name" value="Curlin_rpt"/>
</dbReference>
<keyword evidence="2" id="KW-0732">Signal</keyword>
<evidence type="ECO:0000256" key="1">
    <source>
        <dbReference type="ARBA" id="ARBA00009766"/>
    </source>
</evidence>
<reference evidence="5" key="2">
    <citation type="submission" date="2010-04" db="EMBL/GenBank/DDBJ databases">
        <title>Genome sequence of Salinibacter ruber M8.</title>
        <authorList>
            <consortium name="Genoscope"/>
        </authorList>
    </citation>
    <scope>NUCLEOTIDE SEQUENCE [LARGE SCALE GENOMIC DNA]</scope>
    <source>
        <strain evidence="5">M8</strain>
        <plasmid evidence="5">pSR84</plasmid>
    </source>
</reference>
<evidence type="ECO:0000313" key="4">
    <source>
        <dbReference type="EMBL" id="CBH22820.1"/>
    </source>
</evidence>
<evidence type="ECO:0000313" key="5">
    <source>
        <dbReference type="Proteomes" id="UP000000933"/>
    </source>
</evidence>
<keyword evidence="4" id="KW-0614">Plasmid</keyword>
<evidence type="ECO:0000256" key="3">
    <source>
        <dbReference type="SAM" id="MobiDB-lite"/>
    </source>
</evidence>
<accession>D6CVZ1</accession>
<feature type="compositionally biased region" description="Polar residues" evidence="3">
    <location>
        <begin position="200"/>
        <end position="212"/>
    </location>
</feature>
<feature type="region of interest" description="Disordered" evidence="3">
    <location>
        <begin position="190"/>
        <end position="212"/>
    </location>
</feature>
<proteinExistence type="inferred from homology"/>
<dbReference type="HOGENOM" id="CLU_735470_0_0_10"/>
<evidence type="ECO:0000256" key="2">
    <source>
        <dbReference type="ARBA" id="ARBA00022729"/>
    </source>
</evidence>
<dbReference type="GO" id="GO:0009289">
    <property type="term" value="C:pilus"/>
    <property type="evidence" value="ECO:0007669"/>
    <property type="project" value="InterPro"/>
</dbReference>
<comment type="similarity">
    <text evidence="1">Belongs to the CsgA/CsgB family.</text>
</comment>
<reference evidence="4 5" key="1">
    <citation type="journal article" date="2010" name="ISME J.">
        <title>Fine-scale evolution: genomic, phenotypic and ecological differentiation in two coexisting Salinibacter ruber strains.</title>
        <authorList>
            <person name="Pena A."/>
            <person name="Teeling H."/>
            <person name="Huerta-Cepas J."/>
            <person name="Santos F."/>
            <person name="Yarza P."/>
            <person name="Brito-Echeverria J."/>
            <person name="Lucio M."/>
            <person name="Schmitt-Kopplin P."/>
            <person name="Meseguer I."/>
            <person name="Schenowitz C."/>
            <person name="Dossat C."/>
            <person name="Barbe V."/>
            <person name="Dopazo J."/>
            <person name="Rossello-Mora R."/>
            <person name="Schuler M."/>
            <person name="Glockner F.O."/>
            <person name="Amann R."/>
            <person name="Gabaldon T."/>
            <person name="Anton J."/>
        </authorList>
    </citation>
    <scope>NUCLEOTIDE SEQUENCE [LARGE SCALE GENOMIC DNA]</scope>
    <source>
        <strain evidence="4 5">M8</strain>
        <plasmid evidence="5">pSR84</plasmid>
    </source>
</reference>
<dbReference type="EMBL" id="FP565813">
    <property type="protein sequence ID" value="CBH22820.1"/>
    <property type="molecule type" value="Genomic_DNA"/>
</dbReference>
<dbReference type="GO" id="GO:0007155">
    <property type="term" value="P:cell adhesion"/>
    <property type="evidence" value="ECO:0007669"/>
    <property type="project" value="InterPro"/>
</dbReference>
<organism evidence="4 5">
    <name type="scientific">Salinibacter ruber (strain M8)</name>
    <dbReference type="NCBI Taxonomy" id="761659"/>
    <lineage>
        <taxon>Bacteria</taxon>
        <taxon>Pseudomonadati</taxon>
        <taxon>Rhodothermota</taxon>
        <taxon>Rhodothermia</taxon>
        <taxon>Rhodothermales</taxon>
        <taxon>Salinibacteraceae</taxon>
        <taxon>Salinibacter</taxon>
    </lineage>
</organism>
<gene>
    <name evidence="4" type="primary">csgA</name>
    <name evidence="4" type="ORF">SRM_p84014</name>
</gene>
<geneLocation type="plasmid" evidence="4 5">
    <name>pSR84</name>
</geneLocation>
<sequence length="376" mass="39013">MRVKTPNQYLMGAAGFRAGHIDVPGASRRFVLSSAITPTPMRQLLRITATFALALVFSSGMAFGQSNNEADLSQTSSESRATITQSGDNYTELKQQATSKATITQTGEGNEVNQFVQKAGPVVRKNRGGGEFVNLANIDQIGNDNTVGSRYGATETQSAAFGGGGKLTLDQFGDKNELKIVQNGKATATITQKNGGGNSREGNTAKVDQNPLNASGSTLELVQVGLENESVINQNAATNGVGNFANIDVAGVGNEVDADQGTKGTQSDDNDLYLNMQDSRNTAGGGQRYNTVDIDQNGGDGTVDAGISGRVNTITVTQSGSGNFVDGTTSGIGQADGLYVEGDFNTVTVTQSSANNAADIEVVGSNNNTTITQQSN</sequence>
<dbReference type="AlphaFoldDB" id="D6CVZ1"/>
<dbReference type="KEGG" id="srm:SRM_p84014"/>
<dbReference type="Proteomes" id="UP000000933">
    <property type="component" value="Plasmid pSR84"/>
</dbReference>
<feature type="region of interest" description="Disordered" evidence="3">
    <location>
        <begin position="68"/>
        <end position="89"/>
    </location>
</feature>